<evidence type="ECO:0000256" key="2">
    <source>
        <dbReference type="ARBA" id="ARBA00022692"/>
    </source>
</evidence>
<feature type="domain" description="Rhodopsin" evidence="7">
    <location>
        <begin position="27"/>
        <end position="161"/>
    </location>
</feature>
<dbReference type="EMBL" id="AHHD01000080">
    <property type="protein sequence ID" value="EKG20699.1"/>
    <property type="molecule type" value="Genomic_DNA"/>
</dbReference>
<organism evidence="8 9">
    <name type="scientific">Macrophomina phaseolina (strain MS6)</name>
    <name type="common">Charcoal rot fungus</name>
    <dbReference type="NCBI Taxonomy" id="1126212"/>
    <lineage>
        <taxon>Eukaryota</taxon>
        <taxon>Fungi</taxon>
        <taxon>Dikarya</taxon>
        <taxon>Ascomycota</taxon>
        <taxon>Pezizomycotina</taxon>
        <taxon>Dothideomycetes</taxon>
        <taxon>Dothideomycetes incertae sedis</taxon>
        <taxon>Botryosphaeriales</taxon>
        <taxon>Botryosphaeriaceae</taxon>
        <taxon>Macrophomina</taxon>
    </lineage>
</organism>
<reference evidence="8 9" key="1">
    <citation type="journal article" date="2012" name="BMC Genomics">
        <title>Tools to kill: Genome of one of the most destructive plant pathogenic fungi Macrophomina phaseolina.</title>
        <authorList>
            <person name="Islam M.S."/>
            <person name="Haque M.S."/>
            <person name="Islam M.M."/>
            <person name="Emdad E.M."/>
            <person name="Halim A."/>
            <person name="Hossen Q.M.M."/>
            <person name="Hossain M.Z."/>
            <person name="Ahmed B."/>
            <person name="Rahim S."/>
            <person name="Rahman M.S."/>
            <person name="Alam M.M."/>
            <person name="Hou S."/>
            <person name="Wan X."/>
            <person name="Saito J.A."/>
            <person name="Alam M."/>
        </authorList>
    </citation>
    <scope>NUCLEOTIDE SEQUENCE [LARGE SCALE GENOMIC DNA]</scope>
    <source>
        <strain evidence="8 9">MS6</strain>
    </source>
</reference>
<feature type="transmembrane region" description="Helical" evidence="6">
    <location>
        <begin position="41"/>
        <end position="59"/>
    </location>
</feature>
<feature type="transmembrane region" description="Helical" evidence="6">
    <location>
        <begin position="71"/>
        <end position="92"/>
    </location>
</feature>
<dbReference type="Pfam" id="PF20684">
    <property type="entry name" value="Fung_rhodopsin"/>
    <property type="match status" value="1"/>
</dbReference>
<feature type="transmembrane region" description="Helical" evidence="6">
    <location>
        <begin position="112"/>
        <end position="136"/>
    </location>
</feature>
<dbReference type="PANTHER" id="PTHR33048">
    <property type="entry name" value="PTH11-LIKE INTEGRAL MEMBRANE PROTEIN (AFU_ORTHOLOGUE AFUA_5G11245)"/>
    <property type="match status" value="1"/>
</dbReference>
<dbReference type="GO" id="GO:0016020">
    <property type="term" value="C:membrane"/>
    <property type="evidence" value="ECO:0007669"/>
    <property type="project" value="UniProtKB-SubCell"/>
</dbReference>
<keyword evidence="3 6" id="KW-1133">Transmembrane helix</keyword>
<evidence type="ECO:0000256" key="3">
    <source>
        <dbReference type="ARBA" id="ARBA00022989"/>
    </source>
</evidence>
<dbReference type="InterPro" id="IPR052337">
    <property type="entry name" value="SAT4-like"/>
</dbReference>
<dbReference type="HOGENOM" id="CLU_028200_25_2_1"/>
<comment type="caution">
    <text evidence="8">The sequence shown here is derived from an EMBL/GenBank/DDBJ whole genome shotgun (WGS) entry which is preliminary data.</text>
</comment>
<dbReference type="VEuPathDB" id="FungiDB:MPH_01963"/>
<sequence>MGYKITDIPTTDLLIQIQWWIPPTAQTRKADEGARLWASTWIYVLSLGLSKLSILAQYLRIFIARRTVQAIWACIVFVGAYTFQSVIVGILSCNPPAKYWNPTIRGTCINYILYYYVAASLNIATDFAIILLPVPALRNLNVSRTKRIGVLFLFSIGGLYVSVHAHP</sequence>
<comment type="similarity">
    <text evidence="5">Belongs to the SAT4 family.</text>
</comment>
<evidence type="ECO:0000313" key="8">
    <source>
        <dbReference type="EMBL" id="EKG20699.1"/>
    </source>
</evidence>
<dbReference type="PANTHER" id="PTHR33048:SF47">
    <property type="entry name" value="INTEGRAL MEMBRANE PROTEIN-RELATED"/>
    <property type="match status" value="1"/>
</dbReference>
<gene>
    <name evidence="8" type="ORF">MPH_01963</name>
</gene>
<evidence type="ECO:0000256" key="6">
    <source>
        <dbReference type="SAM" id="Phobius"/>
    </source>
</evidence>
<accession>K2SE54</accession>
<dbReference type="InterPro" id="IPR049326">
    <property type="entry name" value="Rhodopsin_dom_fungi"/>
</dbReference>
<evidence type="ECO:0000259" key="7">
    <source>
        <dbReference type="Pfam" id="PF20684"/>
    </source>
</evidence>
<name>K2SE54_MACPH</name>
<evidence type="ECO:0000256" key="5">
    <source>
        <dbReference type="ARBA" id="ARBA00038359"/>
    </source>
</evidence>
<dbReference type="OrthoDB" id="3934555at2759"/>
<keyword evidence="2 6" id="KW-0812">Transmembrane</keyword>
<dbReference type="InParanoid" id="K2SE54"/>
<dbReference type="Proteomes" id="UP000007129">
    <property type="component" value="Unassembled WGS sequence"/>
</dbReference>
<dbReference type="STRING" id="1126212.K2SE54"/>
<protein>
    <recommendedName>
        <fullName evidence="7">Rhodopsin domain-containing protein</fullName>
    </recommendedName>
</protein>
<evidence type="ECO:0000256" key="1">
    <source>
        <dbReference type="ARBA" id="ARBA00004141"/>
    </source>
</evidence>
<evidence type="ECO:0000256" key="4">
    <source>
        <dbReference type="ARBA" id="ARBA00023136"/>
    </source>
</evidence>
<evidence type="ECO:0000313" key="9">
    <source>
        <dbReference type="Proteomes" id="UP000007129"/>
    </source>
</evidence>
<proteinExistence type="inferred from homology"/>
<dbReference type="AlphaFoldDB" id="K2SE54"/>
<comment type="subcellular location">
    <subcellularLocation>
        <location evidence="1">Membrane</location>
        <topology evidence="1">Multi-pass membrane protein</topology>
    </subcellularLocation>
</comment>
<feature type="transmembrane region" description="Helical" evidence="6">
    <location>
        <begin position="148"/>
        <end position="165"/>
    </location>
</feature>
<keyword evidence="4 6" id="KW-0472">Membrane</keyword>